<dbReference type="Proteomes" id="UP000694551">
    <property type="component" value="Unplaced"/>
</dbReference>
<proteinExistence type="predicted"/>
<evidence type="ECO:0000313" key="2">
    <source>
        <dbReference type="Ensembl" id="ENSSOCP00000019330.1"/>
    </source>
</evidence>
<dbReference type="AlphaFoldDB" id="A0A8D0FSK5"/>
<keyword evidence="3" id="KW-1185">Reference proteome</keyword>
<evidence type="ECO:0000313" key="3">
    <source>
        <dbReference type="Proteomes" id="UP000694551"/>
    </source>
</evidence>
<feature type="region of interest" description="Disordered" evidence="1">
    <location>
        <begin position="1"/>
        <end position="73"/>
    </location>
</feature>
<feature type="compositionally biased region" description="Basic and acidic residues" evidence="1">
    <location>
        <begin position="1"/>
        <end position="16"/>
    </location>
</feature>
<evidence type="ECO:0000256" key="1">
    <source>
        <dbReference type="SAM" id="MobiDB-lite"/>
    </source>
</evidence>
<reference evidence="2" key="2">
    <citation type="submission" date="2025-09" db="UniProtKB">
        <authorList>
            <consortium name="Ensembl"/>
        </authorList>
    </citation>
    <scope>IDENTIFICATION</scope>
</reference>
<protein>
    <submittedName>
        <fullName evidence="2">Uncharacterized protein</fullName>
    </submittedName>
</protein>
<accession>A0A8D0FSK5</accession>
<dbReference type="Ensembl" id="ENSSOCT00000019822.1">
    <property type="protein sequence ID" value="ENSSOCP00000019330.1"/>
    <property type="gene ID" value="ENSSOCG00000014470.1"/>
</dbReference>
<reference evidence="2" key="1">
    <citation type="submission" date="2025-08" db="UniProtKB">
        <authorList>
            <consortium name="Ensembl"/>
        </authorList>
    </citation>
    <scope>IDENTIFICATION</scope>
</reference>
<sequence>MSPTSPRRDRPTRETHYSQPWDFYSAGRRSVPATTPLRDLLKEPPARGLSRSHRNGRGSLRWVTQGEAFRNSE</sequence>
<organism evidence="2 3">
    <name type="scientific">Strix occidentalis caurina</name>
    <name type="common">northern spotted owl</name>
    <dbReference type="NCBI Taxonomy" id="311401"/>
    <lineage>
        <taxon>Eukaryota</taxon>
        <taxon>Metazoa</taxon>
        <taxon>Chordata</taxon>
        <taxon>Craniata</taxon>
        <taxon>Vertebrata</taxon>
        <taxon>Euteleostomi</taxon>
        <taxon>Archelosauria</taxon>
        <taxon>Archosauria</taxon>
        <taxon>Dinosauria</taxon>
        <taxon>Saurischia</taxon>
        <taxon>Theropoda</taxon>
        <taxon>Coelurosauria</taxon>
        <taxon>Aves</taxon>
        <taxon>Neognathae</taxon>
        <taxon>Neoaves</taxon>
        <taxon>Telluraves</taxon>
        <taxon>Strigiformes</taxon>
        <taxon>Strigidae</taxon>
        <taxon>Strix</taxon>
    </lineage>
</organism>
<name>A0A8D0FSK5_STROC</name>